<dbReference type="PANTHER" id="PTHR13271:SF54">
    <property type="entry name" value="PROTEIN PLASTID TRANSCRIPTIONALLY ACTIVE 14"/>
    <property type="match status" value="1"/>
</dbReference>
<dbReference type="InterPro" id="IPR050600">
    <property type="entry name" value="SETD3_SETD6_MTase"/>
</dbReference>
<gene>
    <name evidence="1" type="ORF">GUJ93_ZPchr0005g14791</name>
</gene>
<accession>A0A8J5VGA2</accession>
<sequence length="121" mass="14137">MVIMEIPLELMLTITKKPPWMFFPDIIPLDHPIFDIIESTDPETEWDLRLACLLLYAFDIEDNFWQLYGDFLPSADECTSLLLAPKEDLMELEDQDLATKMLKNQQRAIGFWQNNGTKQSL</sequence>
<dbReference type="GO" id="GO:0042793">
    <property type="term" value="P:plastid transcription"/>
    <property type="evidence" value="ECO:0007669"/>
    <property type="project" value="TreeGrafter"/>
</dbReference>
<evidence type="ECO:0000313" key="2">
    <source>
        <dbReference type="Proteomes" id="UP000729402"/>
    </source>
</evidence>
<dbReference type="GO" id="GO:0010027">
    <property type="term" value="P:thylakoid membrane organization"/>
    <property type="evidence" value="ECO:0007669"/>
    <property type="project" value="TreeGrafter"/>
</dbReference>
<reference evidence="1" key="2">
    <citation type="submission" date="2021-02" db="EMBL/GenBank/DDBJ databases">
        <authorList>
            <person name="Kimball J.A."/>
            <person name="Haas M.W."/>
            <person name="Macchietto M."/>
            <person name="Kono T."/>
            <person name="Duquette J."/>
            <person name="Shao M."/>
        </authorList>
    </citation>
    <scope>NUCLEOTIDE SEQUENCE</scope>
    <source>
        <tissue evidence="1">Fresh leaf tissue</tissue>
    </source>
</reference>
<dbReference type="OrthoDB" id="341421at2759"/>
<dbReference type="EMBL" id="JAAALK010000284">
    <property type="protein sequence ID" value="KAG8069152.1"/>
    <property type="molecule type" value="Genomic_DNA"/>
</dbReference>
<dbReference type="GO" id="GO:0009534">
    <property type="term" value="C:chloroplast thylakoid"/>
    <property type="evidence" value="ECO:0007669"/>
    <property type="project" value="TreeGrafter"/>
</dbReference>
<dbReference type="GO" id="GO:0016279">
    <property type="term" value="F:protein-lysine N-methyltransferase activity"/>
    <property type="evidence" value="ECO:0007669"/>
    <property type="project" value="TreeGrafter"/>
</dbReference>
<dbReference type="GO" id="GO:0000427">
    <property type="term" value="C:plastid-encoded plastid RNA polymerase complex"/>
    <property type="evidence" value="ECO:0007669"/>
    <property type="project" value="TreeGrafter"/>
</dbReference>
<organism evidence="1 2">
    <name type="scientific">Zizania palustris</name>
    <name type="common">Northern wild rice</name>
    <dbReference type="NCBI Taxonomy" id="103762"/>
    <lineage>
        <taxon>Eukaryota</taxon>
        <taxon>Viridiplantae</taxon>
        <taxon>Streptophyta</taxon>
        <taxon>Embryophyta</taxon>
        <taxon>Tracheophyta</taxon>
        <taxon>Spermatophyta</taxon>
        <taxon>Magnoliopsida</taxon>
        <taxon>Liliopsida</taxon>
        <taxon>Poales</taxon>
        <taxon>Poaceae</taxon>
        <taxon>BOP clade</taxon>
        <taxon>Oryzoideae</taxon>
        <taxon>Oryzeae</taxon>
        <taxon>Zizaniinae</taxon>
        <taxon>Zizania</taxon>
    </lineage>
</organism>
<dbReference type="GO" id="GO:0009658">
    <property type="term" value="P:chloroplast organization"/>
    <property type="evidence" value="ECO:0007669"/>
    <property type="project" value="TreeGrafter"/>
</dbReference>
<comment type="caution">
    <text evidence="1">The sequence shown here is derived from an EMBL/GenBank/DDBJ whole genome shotgun (WGS) entry which is preliminary data.</text>
</comment>
<reference evidence="1" key="1">
    <citation type="journal article" date="2021" name="bioRxiv">
        <title>Whole Genome Assembly and Annotation of Northern Wild Rice, Zizania palustris L., Supports a Whole Genome Duplication in the Zizania Genus.</title>
        <authorList>
            <person name="Haas M."/>
            <person name="Kono T."/>
            <person name="Macchietto M."/>
            <person name="Millas R."/>
            <person name="McGilp L."/>
            <person name="Shao M."/>
            <person name="Duquette J."/>
            <person name="Hirsch C.N."/>
            <person name="Kimball J."/>
        </authorList>
    </citation>
    <scope>NUCLEOTIDE SEQUENCE</scope>
    <source>
        <tissue evidence="1">Fresh leaf tissue</tissue>
    </source>
</reference>
<dbReference type="AlphaFoldDB" id="A0A8J5VGA2"/>
<keyword evidence="2" id="KW-1185">Reference proteome</keyword>
<proteinExistence type="predicted"/>
<dbReference type="Proteomes" id="UP000729402">
    <property type="component" value="Unassembled WGS sequence"/>
</dbReference>
<dbReference type="PANTHER" id="PTHR13271">
    <property type="entry name" value="UNCHARACTERIZED PUTATIVE METHYLTRANSFERASE"/>
    <property type="match status" value="1"/>
</dbReference>
<name>A0A8J5VGA2_ZIZPA</name>
<protein>
    <submittedName>
        <fullName evidence="1">Uncharacterized protein</fullName>
    </submittedName>
</protein>
<evidence type="ECO:0000313" key="1">
    <source>
        <dbReference type="EMBL" id="KAG8069152.1"/>
    </source>
</evidence>